<feature type="compositionally biased region" description="Polar residues" evidence="7">
    <location>
        <begin position="407"/>
        <end position="417"/>
    </location>
</feature>
<protein>
    <submittedName>
        <fullName evidence="9">Iroquois homeobox 1</fullName>
    </submittedName>
</protein>
<evidence type="ECO:0000256" key="6">
    <source>
        <dbReference type="PROSITE-ProRule" id="PRU00108"/>
    </source>
</evidence>
<dbReference type="SMART" id="SM00548">
    <property type="entry name" value="IRO"/>
    <property type="match status" value="1"/>
</dbReference>
<evidence type="ECO:0000256" key="3">
    <source>
        <dbReference type="ARBA" id="ARBA00023125"/>
    </source>
</evidence>
<evidence type="ECO:0000313" key="9">
    <source>
        <dbReference type="Ensembl" id="ENSPKIP00000008941.1"/>
    </source>
</evidence>
<dbReference type="SUPFAM" id="SSF46689">
    <property type="entry name" value="Homeodomain-like"/>
    <property type="match status" value="1"/>
</dbReference>
<dbReference type="InterPro" id="IPR001356">
    <property type="entry name" value="HD"/>
</dbReference>
<dbReference type="GO" id="GO:0030182">
    <property type="term" value="P:neuron differentiation"/>
    <property type="evidence" value="ECO:0007669"/>
    <property type="project" value="TreeGrafter"/>
</dbReference>
<dbReference type="FunFam" id="1.10.10.60:FF:000003">
    <property type="entry name" value="Iroquois-class homeobox protein IRX"/>
    <property type="match status" value="1"/>
</dbReference>
<feature type="compositionally biased region" description="Polar residues" evidence="7">
    <location>
        <begin position="256"/>
        <end position="265"/>
    </location>
</feature>
<dbReference type="InterPro" id="IPR017970">
    <property type="entry name" value="Homeobox_CS"/>
</dbReference>
<dbReference type="STRING" id="1676925.ENSPKIP00000008941"/>
<reference evidence="9" key="2">
    <citation type="submission" date="2025-09" db="UniProtKB">
        <authorList>
            <consortium name="Ensembl"/>
        </authorList>
    </citation>
    <scope>IDENTIFICATION</scope>
</reference>
<dbReference type="AlphaFoldDB" id="A0A3B3QU52"/>
<dbReference type="Pfam" id="PF05920">
    <property type="entry name" value="Homeobox_KN"/>
    <property type="match status" value="1"/>
</dbReference>
<feature type="compositionally biased region" description="Acidic residues" evidence="7">
    <location>
        <begin position="228"/>
        <end position="243"/>
    </location>
</feature>
<evidence type="ECO:0000259" key="8">
    <source>
        <dbReference type="PROSITE" id="PS50071"/>
    </source>
</evidence>
<evidence type="ECO:0000256" key="7">
    <source>
        <dbReference type="SAM" id="MobiDB-lite"/>
    </source>
</evidence>
<organism evidence="9 10">
    <name type="scientific">Paramormyrops kingsleyae</name>
    <dbReference type="NCBI Taxonomy" id="1676925"/>
    <lineage>
        <taxon>Eukaryota</taxon>
        <taxon>Metazoa</taxon>
        <taxon>Chordata</taxon>
        <taxon>Craniata</taxon>
        <taxon>Vertebrata</taxon>
        <taxon>Euteleostomi</taxon>
        <taxon>Actinopterygii</taxon>
        <taxon>Neopterygii</taxon>
        <taxon>Teleostei</taxon>
        <taxon>Osteoglossocephala</taxon>
        <taxon>Osteoglossomorpha</taxon>
        <taxon>Osteoglossiformes</taxon>
        <taxon>Mormyridae</taxon>
        <taxon>Paramormyrops</taxon>
    </lineage>
</organism>
<dbReference type="SMART" id="SM00389">
    <property type="entry name" value="HOX"/>
    <property type="match status" value="1"/>
</dbReference>
<feature type="DNA-binding region" description="Homeobox" evidence="6">
    <location>
        <begin position="126"/>
        <end position="178"/>
    </location>
</feature>
<dbReference type="PROSITE" id="PS50071">
    <property type="entry name" value="HOMEOBOX_2"/>
    <property type="match status" value="1"/>
</dbReference>
<dbReference type="PANTHER" id="PTHR11211">
    <property type="entry name" value="IROQUOIS-CLASS HOMEODOMAIN PROTEIN IRX"/>
    <property type="match status" value="1"/>
</dbReference>
<feature type="region of interest" description="Disordered" evidence="7">
    <location>
        <begin position="378"/>
        <end position="455"/>
    </location>
</feature>
<feature type="region of interest" description="Disordered" evidence="7">
    <location>
        <begin position="189"/>
        <end position="274"/>
    </location>
</feature>
<proteinExistence type="inferred from homology"/>
<dbReference type="GO" id="GO:0000978">
    <property type="term" value="F:RNA polymerase II cis-regulatory region sequence-specific DNA binding"/>
    <property type="evidence" value="ECO:0007669"/>
    <property type="project" value="TreeGrafter"/>
</dbReference>
<keyword evidence="4 6" id="KW-0371">Homeobox</keyword>
<dbReference type="OrthoDB" id="5399138at2759"/>
<feature type="compositionally biased region" description="Acidic residues" evidence="7">
    <location>
        <begin position="206"/>
        <end position="215"/>
    </location>
</feature>
<accession>A0A3B3QU52</accession>
<dbReference type="GeneTree" id="ENSGT00940000161299"/>
<dbReference type="PROSITE" id="PS00027">
    <property type="entry name" value="HOMEOBOX_1"/>
    <property type="match status" value="1"/>
</dbReference>
<evidence type="ECO:0000256" key="1">
    <source>
        <dbReference type="ARBA" id="ARBA00004123"/>
    </source>
</evidence>
<dbReference type="Gene3D" id="1.10.10.60">
    <property type="entry name" value="Homeodomain-like"/>
    <property type="match status" value="1"/>
</dbReference>
<dbReference type="GO" id="GO:0048468">
    <property type="term" value="P:cell development"/>
    <property type="evidence" value="ECO:0007669"/>
    <property type="project" value="TreeGrafter"/>
</dbReference>
<dbReference type="Proteomes" id="UP000261540">
    <property type="component" value="Unplaced"/>
</dbReference>
<evidence type="ECO:0000313" key="10">
    <source>
        <dbReference type="Proteomes" id="UP000261540"/>
    </source>
</evidence>
<feature type="compositionally biased region" description="Basic and acidic residues" evidence="7">
    <location>
        <begin position="429"/>
        <end position="442"/>
    </location>
</feature>
<dbReference type="InterPro" id="IPR009057">
    <property type="entry name" value="Homeodomain-like_sf"/>
</dbReference>
<sequence length="455" mass="49555">MSFSQLGYPQYLSATQAAYGGDRTGVLSASFRGSPSEIGAGQSATAAVTSVLGMYANPYAAPGYSAFLPYSSADLALFSQLGAQYELKDSPGALPSSFAAHAAAAFYPYGQCQYGDAARVKSATRETTTTLKAWLQEHKKNPYPTKGEKIMLAIITKMTLTQVSTWFANARRRLKKENKVTWGRSAEDRDGKIFDSDNEGATVKNEDEEIDLESVDIDKIDENNADQSNEEDDGDEDEDDNFDEREGRESTHKRQTQNCTENPKYTSADKEQSIDKNRSIISSDEQSSSQIPPCHKPKIWSLAETATCPDSSQKSAMPPGAASRTSIPIQHPAFLPSHGVYTCQIGKLQNWTNGAFLGQNGLPNVKSVLGLDHGHQTYSMKAHAGQKAPPKSAPDSESSAEDMSPKLTDQGNVQRTVSPMPAIKPSLQHVRDSSRVQYEKQRLLRPPVLSALTST</sequence>
<dbReference type="CDD" id="cd00086">
    <property type="entry name" value="homeodomain"/>
    <property type="match status" value="1"/>
</dbReference>
<keyword evidence="10" id="KW-1185">Reference proteome</keyword>
<comment type="similarity">
    <text evidence="2">Belongs to the TALE/IRO homeobox family.</text>
</comment>
<dbReference type="Ensembl" id="ENSPKIT00000033032.1">
    <property type="protein sequence ID" value="ENSPKIP00000008941.1"/>
    <property type="gene ID" value="ENSPKIG00000024231.1"/>
</dbReference>
<keyword evidence="5 6" id="KW-0539">Nucleus</keyword>
<dbReference type="GO" id="GO:0005634">
    <property type="term" value="C:nucleus"/>
    <property type="evidence" value="ECO:0007669"/>
    <property type="project" value="UniProtKB-SubCell"/>
</dbReference>
<dbReference type="GeneID" id="111852476"/>
<feature type="domain" description="Homeobox" evidence="8">
    <location>
        <begin position="124"/>
        <end position="177"/>
    </location>
</feature>
<dbReference type="PANTHER" id="PTHR11211:SF13">
    <property type="entry name" value="IROQUOIS-CLASS HOMEODOMAIN PROTEIN IRX-1"/>
    <property type="match status" value="1"/>
</dbReference>
<name>A0A3B3QU52_9TELE</name>
<evidence type="ECO:0000256" key="4">
    <source>
        <dbReference type="ARBA" id="ARBA00023155"/>
    </source>
</evidence>
<keyword evidence="3 6" id="KW-0238">DNA-binding</keyword>
<evidence type="ECO:0000256" key="2">
    <source>
        <dbReference type="ARBA" id="ARBA00008446"/>
    </source>
</evidence>
<evidence type="ECO:0000256" key="5">
    <source>
        <dbReference type="ARBA" id="ARBA00023242"/>
    </source>
</evidence>
<dbReference type="InterPro" id="IPR008422">
    <property type="entry name" value="KN_HD"/>
</dbReference>
<comment type="subcellular location">
    <subcellularLocation>
        <location evidence="1 6">Nucleus</location>
    </subcellularLocation>
</comment>
<dbReference type="GO" id="GO:0000981">
    <property type="term" value="F:DNA-binding transcription factor activity, RNA polymerase II-specific"/>
    <property type="evidence" value="ECO:0007669"/>
    <property type="project" value="InterPro"/>
</dbReference>
<reference evidence="9" key="1">
    <citation type="submission" date="2025-08" db="UniProtKB">
        <authorList>
            <consortium name="Ensembl"/>
        </authorList>
    </citation>
    <scope>IDENTIFICATION</scope>
</reference>
<dbReference type="CTD" id="114430"/>
<dbReference type="KEGG" id="pki:111852476"/>
<dbReference type="RefSeq" id="XP_023684227.1">
    <property type="nucleotide sequence ID" value="XM_023828459.2"/>
</dbReference>
<dbReference type="InterPro" id="IPR003893">
    <property type="entry name" value="Iroquois_homeo"/>
</dbReference>